<dbReference type="Proteomes" id="UP001383192">
    <property type="component" value="Unassembled WGS sequence"/>
</dbReference>
<feature type="coiled-coil region" evidence="1">
    <location>
        <begin position="77"/>
        <end position="104"/>
    </location>
</feature>
<reference evidence="3 4" key="1">
    <citation type="submission" date="2024-01" db="EMBL/GenBank/DDBJ databases">
        <title>A draft genome for a cacao thread blight-causing isolate of Paramarasmius palmivorus.</title>
        <authorList>
            <person name="Baruah I.K."/>
            <person name="Bukari Y."/>
            <person name="Amoako-Attah I."/>
            <person name="Meinhardt L.W."/>
            <person name="Bailey B.A."/>
            <person name="Cohen S.P."/>
        </authorList>
    </citation>
    <scope>NUCLEOTIDE SEQUENCE [LARGE SCALE GENOMIC DNA]</scope>
    <source>
        <strain evidence="3 4">GH-12</strain>
    </source>
</reference>
<evidence type="ECO:0000256" key="2">
    <source>
        <dbReference type="SAM" id="MobiDB-lite"/>
    </source>
</evidence>
<comment type="caution">
    <text evidence="3">The sequence shown here is derived from an EMBL/GenBank/DDBJ whole genome shotgun (WGS) entry which is preliminary data.</text>
</comment>
<feature type="region of interest" description="Disordered" evidence="2">
    <location>
        <begin position="162"/>
        <end position="200"/>
    </location>
</feature>
<dbReference type="AlphaFoldDB" id="A0AAW0BYB3"/>
<evidence type="ECO:0000313" key="3">
    <source>
        <dbReference type="EMBL" id="KAK7032114.1"/>
    </source>
</evidence>
<sequence>MQNCEVQIQHVNHDFGTMVSASTTGVETVPASTSGLGPSFVIGSGSANIGGIIISTPVFREFEANVRPGYTNFLSAIDAKDKRLKEVKAALVNKEVENTSLNKTPATVKLSELNLNVDRAVMLEKLNNSWVVFSKEIIELCEKHGLPGGQLVIGDGGKQTNRLKRGRFEDDEDEDEEDVEEVDERPAKANPGPFSQRKSVLPGTSITNFAETMLTIGREALPLWTRSSAPCILNELESAPYALLPFSS</sequence>
<keyword evidence="1" id="KW-0175">Coiled coil</keyword>
<organism evidence="3 4">
    <name type="scientific">Paramarasmius palmivorus</name>
    <dbReference type="NCBI Taxonomy" id="297713"/>
    <lineage>
        <taxon>Eukaryota</taxon>
        <taxon>Fungi</taxon>
        <taxon>Dikarya</taxon>
        <taxon>Basidiomycota</taxon>
        <taxon>Agaricomycotina</taxon>
        <taxon>Agaricomycetes</taxon>
        <taxon>Agaricomycetidae</taxon>
        <taxon>Agaricales</taxon>
        <taxon>Marasmiineae</taxon>
        <taxon>Marasmiaceae</taxon>
        <taxon>Paramarasmius</taxon>
    </lineage>
</organism>
<accession>A0AAW0BYB3</accession>
<proteinExistence type="predicted"/>
<keyword evidence="4" id="KW-1185">Reference proteome</keyword>
<feature type="compositionally biased region" description="Acidic residues" evidence="2">
    <location>
        <begin position="169"/>
        <end position="183"/>
    </location>
</feature>
<evidence type="ECO:0000313" key="4">
    <source>
        <dbReference type="Proteomes" id="UP001383192"/>
    </source>
</evidence>
<protein>
    <submittedName>
        <fullName evidence="3">Uncharacterized protein</fullName>
    </submittedName>
</protein>
<evidence type="ECO:0000256" key="1">
    <source>
        <dbReference type="SAM" id="Coils"/>
    </source>
</evidence>
<gene>
    <name evidence="3" type="ORF">VNI00_013484</name>
</gene>
<name>A0AAW0BYB3_9AGAR</name>
<dbReference type="EMBL" id="JAYKXP010000068">
    <property type="protein sequence ID" value="KAK7032114.1"/>
    <property type="molecule type" value="Genomic_DNA"/>
</dbReference>